<evidence type="ECO:0000256" key="1">
    <source>
        <dbReference type="ARBA" id="ARBA00004123"/>
    </source>
</evidence>
<dbReference type="STRING" id="400727.A0A2T7PPC8"/>
<gene>
    <name evidence="5" type="ORF">C0Q70_06566</name>
</gene>
<evidence type="ECO:0000256" key="2">
    <source>
        <dbReference type="ARBA" id="ARBA00023242"/>
    </source>
</evidence>
<organism evidence="5 6">
    <name type="scientific">Pomacea canaliculata</name>
    <name type="common">Golden apple snail</name>
    <dbReference type="NCBI Taxonomy" id="400727"/>
    <lineage>
        <taxon>Eukaryota</taxon>
        <taxon>Metazoa</taxon>
        <taxon>Spiralia</taxon>
        <taxon>Lophotrochozoa</taxon>
        <taxon>Mollusca</taxon>
        <taxon>Gastropoda</taxon>
        <taxon>Caenogastropoda</taxon>
        <taxon>Architaenioglossa</taxon>
        <taxon>Ampullarioidea</taxon>
        <taxon>Ampullariidae</taxon>
        <taxon>Pomacea</taxon>
    </lineage>
</organism>
<dbReference type="PANTHER" id="PTHR13052">
    <property type="entry name" value="NFRKB-RELATED"/>
    <property type="match status" value="1"/>
</dbReference>
<comment type="caution">
    <text evidence="5">The sequence shown here is derived from an EMBL/GenBank/DDBJ whole genome shotgun (WGS) entry which is preliminary data.</text>
</comment>
<dbReference type="OrthoDB" id="70874at2759"/>
<keyword evidence="2" id="KW-0539">Nucleus</keyword>
<evidence type="ECO:0000259" key="4">
    <source>
        <dbReference type="PROSITE" id="PS51916"/>
    </source>
</evidence>
<feature type="domain" description="DEUBAD" evidence="4">
    <location>
        <begin position="1"/>
        <end position="105"/>
    </location>
</feature>
<dbReference type="InterPro" id="IPR038106">
    <property type="entry name" value="NFRKB_winged_sf"/>
</dbReference>
<dbReference type="Pfam" id="PF25793">
    <property type="entry name" value="WHD_2nd_NFRKB"/>
    <property type="match status" value="1"/>
</dbReference>
<keyword evidence="6" id="KW-1185">Reference proteome</keyword>
<dbReference type="GO" id="GO:0002020">
    <property type="term" value="F:protease binding"/>
    <property type="evidence" value="ECO:0007669"/>
    <property type="project" value="TreeGrafter"/>
</dbReference>
<evidence type="ECO:0000313" key="6">
    <source>
        <dbReference type="Proteomes" id="UP000245119"/>
    </source>
</evidence>
<dbReference type="InterPro" id="IPR025220">
    <property type="entry name" value="NFRKB_WH_1"/>
</dbReference>
<feature type="region of interest" description="Disordered" evidence="3">
    <location>
        <begin position="199"/>
        <end position="220"/>
    </location>
</feature>
<proteinExistence type="predicted"/>
<sequence>MSQETWDSVLTEEQRKHLEKFLPSFPKDIDAEEKSKTIRRLFLGENFKFGNPLMQFHQKVKDGYLSPDIAKYSRLCRKFKYREYKFSQQQFFSKLLKEILISRQCALGQINGLPSDQPLKFHHSPPKDRHKGIDYRVNKNYLRILKEAREECGLEDTSSEEEDSISPVQRSRRQLFKSLGPIPSPEPTTPSVVATFASKPSTLNGDLSGTNNSKRPRPISPVEIQEEDYRILLKNHKRKKLESAELPELDTQTVTLQDILIRCQANKKVTKSPTPSCEPGHEVTTTNTPQSKKKQRVREKGDRKIKKKLKTEKGLETADAADVSLSLPSNSSALDVHTALLTHRDDDGVPDFPLPDTLPSRLTMGQADSFFSLLRDVICDFTDSKATTAKLEERVREWQESPASALNSWVHQQENWVDCVVSALKFLSGDVLGLSMENFVPFLDYKERAQQWKWIGAGRDSNQHLAPLFYHWMKHKDAVCLDGLGAGQGSPPPVKMKTNFVVRPTTNAEKAAFREQVGKTFESPHRAFTYQLHGYESVVGPVKGVYNKESAMTKAREHALLVSERPAYVTILTLVRDAAARLPNGEGTRGDICELLKDSHFLAPGVTDTQINTVVSGALDRLHSEKDPCVKYDVNSKLWIYLHRSRTEDEFERIHQAQGAAAKAKKSLQRPKASKAIKDQVASQTIVASAKTSLSEGCAASPASGDIKLKDITSLVSQPVRQLSNTLSETSFAQVRATKSGSKQGATAAAQKAAAAAIAAASTQAAAAAIAAASTQPANISAGQMTMPASGSQVSTITISASPNNHRAVPQLSKTQQAVAGTALPSAKSRLPTVTVSQTAGSSILGAKGQTVGVLQGQQTISQNSSLLTSIGKPTAGGISKPPVVTVTKQGLASVSRQVSLAEVQPEGSVGGGSKGTAKGSPIILTQEVTSQTSSPAGVSLPSTAKVLTLAQSGNAGGGSGGAAVGDGSVMTRLVQQQVVSVGSLLASGQARNLTQTLGQPRSTTLKIQGGSIVQPIVGGSPVQITGKPLATAKGLLQLGGKGGQPLGVIQTSHGQISTLSLIPQALATSTTAAGTVASGSKLTVSASSGSSSPVTFTMVGSSAAGSNTQSKPTVLTHVSSTGSGTSAQAKVVSPSQAGMVVTQFTSGNSISLRPGLAGASQTKVVTGQAAGLVPAQFIVQQATGGGTAQTGTQGTPIIVSQASGKGGQQNIQVVRTVLSQQGGLKPGQATILISQPALQQAAAAGTVLSSAQVIHASGGVSSAKTTGRGSPKGKTQPVYARIITPPAGMKLTTVNPNQVTASSNVNVLQTVGKILAGLPSAVSTGGGNTAQQNIGTVTISAAGALPSVAVAVTQAHPGSLQSLVRTQTADSGGSGTEPGTN</sequence>
<dbReference type="GO" id="GO:0031011">
    <property type="term" value="C:Ino80 complex"/>
    <property type="evidence" value="ECO:0007669"/>
    <property type="project" value="InterPro"/>
</dbReference>
<dbReference type="EMBL" id="PZQS01000003">
    <property type="protein sequence ID" value="PVD35284.1"/>
    <property type="molecule type" value="Genomic_DNA"/>
</dbReference>
<feature type="compositionally biased region" description="Basic residues" evidence="3">
    <location>
        <begin position="291"/>
        <end position="310"/>
    </location>
</feature>
<feature type="region of interest" description="Disordered" evidence="3">
    <location>
        <begin position="267"/>
        <end position="313"/>
    </location>
</feature>
<dbReference type="CDD" id="cd21865">
    <property type="entry name" value="DEUBAD_NFRKB"/>
    <property type="match status" value="1"/>
</dbReference>
<dbReference type="Pfam" id="PF14465">
    <property type="entry name" value="WHD_1st_NFRKB"/>
    <property type="match status" value="1"/>
</dbReference>
<comment type="subcellular location">
    <subcellularLocation>
        <location evidence="1">Nucleus</location>
    </subcellularLocation>
</comment>
<protein>
    <recommendedName>
        <fullName evidence="4">DEUBAD domain-containing protein</fullName>
    </recommendedName>
</protein>
<evidence type="ECO:0000313" key="5">
    <source>
        <dbReference type="EMBL" id="PVD35284.1"/>
    </source>
</evidence>
<dbReference type="Proteomes" id="UP000245119">
    <property type="component" value="Linkage Group LG3"/>
</dbReference>
<reference evidence="5 6" key="1">
    <citation type="submission" date="2018-04" db="EMBL/GenBank/DDBJ databases">
        <title>The genome of golden apple snail Pomacea canaliculata provides insight into stress tolerance and invasive adaptation.</title>
        <authorList>
            <person name="Liu C."/>
            <person name="Liu B."/>
            <person name="Ren Y."/>
            <person name="Zhang Y."/>
            <person name="Wang H."/>
            <person name="Li S."/>
            <person name="Jiang F."/>
            <person name="Yin L."/>
            <person name="Zhang G."/>
            <person name="Qian W."/>
            <person name="Fan W."/>
        </authorList>
    </citation>
    <scope>NUCLEOTIDE SEQUENCE [LARGE SCALE GENOMIC DNA]</scope>
    <source>
        <strain evidence="5">SZHN2017</strain>
        <tissue evidence="5">Muscle</tissue>
    </source>
</reference>
<dbReference type="InterPro" id="IPR024867">
    <property type="entry name" value="NFRKB"/>
</dbReference>
<name>A0A2T7PPC8_POMCA</name>
<accession>A0A2T7PPC8</accession>
<evidence type="ECO:0000256" key="3">
    <source>
        <dbReference type="SAM" id="MobiDB-lite"/>
    </source>
</evidence>
<dbReference type="PANTHER" id="PTHR13052:SF3">
    <property type="entry name" value="NUCLEAR FACTOR RELATED TO KAPPA-B-BINDING PROTEIN"/>
    <property type="match status" value="1"/>
</dbReference>
<dbReference type="Gene3D" id="1.10.10.2430">
    <property type="entry name" value="NFRKB winged helix-like domain"/>
    <property type="match status" value="1"/>
</dbReference>
<dbReference type="PROSITE" id="PS51916">
    <property type="entry name" value="DEUBAD"/>
    <property type="match status" value="1"/>
</dbReference>
<dbReference type="InterPro" id="IPR057748">
    <property type="entry name" value="NFRKB_WH_2"/>
</dbReference>
<dbReference type="InterPro" id="IPR044867">
    <property type="entry name" value="DEUBAD_dom"/>
</dbReference>
<feature type="compositionally biased region" description="Polar residues" evidence="3">
    <location>
        <begin position="199"/>
        <end position="213"/>
    </location>
</feature>